<reference evidence="7" key="1">
    <citation type="journal article" date="2019" name="Environ. Microbiol.">
        <title>Fungal ecological strategies reflected in gene transcription - a case study of two litter decomposers.</title>
        <authorList>
            <person name="Barbi F."/>
            <person name="Kohler A."/>
            <person name="Barry K."/>
            <person name="Baskaran P."/>
            <person name="Daum C."/>
            <person name="Fauchery L."/>
            <person name="Ihrmark K."/>
            <person name="Kuo A."/>
            <person name="LaButti K."/>
            <person name="Lipzen A."/>
            <person name="Morin E."/>
            <person name="Grigoriev I.V."/>
            <person name="Henrissat B."/>
            <person name="Lindahl B."/>
            <person name="Martin F."/>
        </authorList>
    </citation>
    <scope>NUCLEOTIDE SEQUENCE</scope>
    <source>
        <strain evidence="7">JB14</strain>
    </source>
</reference>
<evidence type="ECO:0000256" key="1">
    <source>
        <dbReference type="ARBA" id="ARBA00007317"/>
    </source>
</evidence>
<accession>A0A6A4HJU0</accession>
<dbReference type="InterPro" id="IPR000089">
    <property type="entry name" value="Biotin_lipoyl"/>
</dbReference>
<dbReference type="PROSITE" id="PS51826">
    <property type="entry name" value="PSBD"/>
    <property type="match status" value="1"/>
</dbReference>
<feature type="domain" description="Peripheral subunit-binding (PSBD)" evidence="6">
    <location>
        <begin position="127"/>
        <end position="165"/>
    </location>
</feature>
<keyword evidence="2" id="KW-0450">Lipoyl</keyword>
<dbReference type="GO" id="GO:0004742">
    <property type="term" value="F:dihydrolipoyllysine-residue acetyltransferase activity"/>
    <property type="evidence" value="ECO:0007669"/>
    <property type="project" value="TreeGrafter"/>
</dbReference>
<dbReference type="InterPro" id="IPR003016">
    <property type="entry name" value="2-oxoA_DH_lipoyl-BS"/>
</dbReference>
<organism evidence="7 8">
    <name type="scientific">Gymnopus androsaceus JB14</name>
    <dbReference type="NCBI Taxonomy" id="1447944"/>
    <lineage>
        <taxon>Eukaryota</taxon>
        <taxon>Fungi</taxon>
        <taxon>Dikarya</taxon>
        <taxon>Basidiomycota</taxon>
        <taxon>Agaricomycotina</taxon>
        <taxon>Agaricomycetes</taxon>
        <taxon>Agaricomycetidae</taxon>
        <taxon>Agaricales</taxon>
        <taxon>Marasmiineae</taxon>
        <taxon>Omphalotaceae</taxon>
        <taxon>Gymnopus</taxon>
    </lineage>
</organism>
<protein>
    <submittedName>
        <fullName evidence="7">Single hybrid motif-containing protein</fullName>
    </submittedName>
</protein>
<gene>
    <name evidence="7" type="ORF">BT96DRAFT_920878</name>
</gene>
<name>A0A6A4HJU0_9AGAR</name>
<feature type="compositionally biased region" description="Polar residues" evidence="4">
    <location>
        <begin position="258"/>
        <end position="270"/>
    </location>
</feature>
<keyword evidence="8" id="KW-1185">Reference proteome</keyword>
<dbReference type="Proteomes" id="UP000799118">
    <property type="component" value="Unassembled WGS sequence"/>
</dbReference>
<comment type="similarity">
    <text evidence="1">Belongs to the 2-oxoacid dehydrogenase family.</text>
</comment>
<dbReference type="GO" id="GO:0006086">
    <property type="term" value="P:pyruvate decarboxylation to acetyl-CoA"/>
    <property type="evidence" value="ECO:0007669"/>
    <property type="project" value="InterPro"/>
</dbReference>
<evidence type="ECO:0000313" key="7">
    <source>
        <dbReference type="EMBL" id="KAE9398336.1"/>
    </source>
</evidence>
<evidence type="ECO:0000259" key="5">
    <source>
        <dbReference type="PROSITE" id="PS50968"/>
    </source>
</evidence>
<dbReference type="SUPFAM" id="SSF51230">
    <property type="entry name" value="Single hybrid motif"/>
    <property type="match status" value="1"/>
</dbReference>
<dbReference type="CDD" id="cd06849">
    <property type="entry name" value="lipoyl_domain"/>
    <property type="match status" value="1"/>
</dbReference>
<feature type="compositionally biased region" description="Pro residues" evidence="4">
    <location>
        <begin position="101"/>
        <end position="111"/>
    </location>
</feature>
<dbReference type="SUPFAM" id="SSF47005">
    <property type="entry name" value="Peripheral subunit-binding domain of 2-oxo acid dehydrogenase complex"/>
    <property type="match status" value="1"/>
</dbReference>
<dbReference type="GO" id="GO:0045254">
    <property type="term" value="C:pyruvate dehydrogenase complex"/>
    <property type="evidence" value="ECO:0007669"/>
    <property type="project" value="InterPro"/>
</dbReference>
<evidence type="ECO:0000313" key="8">
    <source>
        <dbReference type="Proteomes" id="UP000799118"/>
    </source>
</evidence>
<dbReference type="PANTHER" id="PTHR23151:SF82">
    <property type="entry name" value="PYRUVATE DEHYDROGENASE COMPLEX PROTEIN X COMPONENT, MITOCHONDRIAL"/>
    <property type="match status" value="1"/>
</dbReference>
<feature type="compositionally biased region" description="Low complexity" evidence="4">
    <location>
        <begin position="112"/>
        <end position="121"/>
    </location>
</feature>
<dbReference type="InterPro" id="IPR011053">
    <property type="entry name" value="Single_hybrid_motif"/>
</dbReference>
<dbReference type="PROSITE" id="PS50968">
    <property type="entry name" value="BIOTINYL_LIPOYL"/>
    <property type="match status" value="1"/>
</dbReference>
<evidence type="ECO:0000256" key="4">
    <source>
        <dbReference type="SAM" id="MobiDB-lite"/>
    </source>
</evidence>
<dbReference type="AlphaFoldDB" id="A0A6A4HJU0"/>
<proteinExistence type="inferred from homology"/>
<evidence type="ECO:0000259" key="6">
    <source>
        <dbReference type="PROSITE" id="PS51826"/>
    </source>
</evidence>
<dbReference type="InterPro" id="IPR004167">
    <property type="entry name" value="PSBD"/>
</dbReference>
<feature type="region of interest" description="Disordered" evidence="4">
    <location>
        <begin position="80"/>
        <end position="127"/>
    </location>
</feature>
<dbReference type="Gene3D" id="4.10.320.10">
    <property type="entry name" value="E3-binding domain"/>
    <property type="match status" value="1"/>
</dbReference>
<dbReference type="FunFam" id="2.40.50.100:FF:000010">
    <property type="entry name" value="Acetyltransferase component of pyruvate dehydrogenase complex"/>
    <property type="match status" value="1"/>
</dbReference>
<dbReference type="EMBL" id="ML769484">
    <property type="protein sequence ID" value="KAE9398336.1"/>
    <property type="molecule type" value="Genomic_DNA"/>
</dbReference>
<dbReference type="InterPro" id="IPR045257">
    <property type="entry name" value="E2/Pdx1"/>
</dbReference>
<feature type="domain" description="Lipoyl-binding" evidence="5">
    <location>
        <begin position="1"/>
        <end position="74"/>
    </location>
</feature>
<evidence type="ECO:0000256" key="2">
    <source>
        <dbReference type="ARBA" id="ARBA00022823"/>
    </source>
</evidence>
<dbReference type="Pfam" id="PF02817">
    <property type="entry name" value="E3_binding"/>
    <property type="match status" value="1"/>
</dbReference>
<dbReference type="PROSITE" id="PS00189">
    <property type="entry name" value="LIPOYL"/>
    <property type="match status" value="1"/>
</dbReference>
<feature type="region of interest" description="Disordered" evidence="4">
    <location>
        <begin position="243"/>
        <end position="270"/>
    </location>
</feature>
<dbReference type="Gene3D" id="2.40.50.100">
    <property type="match status" value="1"/>
</dbReference>
<dbReference type="InterPro" id="IPR036625">
    <property type="entry name" value="E3-bd_dom_sf"/>
</dbReference>
<sequence length="270" mass="28066">MQMPAMSPTMTEGGIASWKKKEGETFAAGDVLLEIETDKATIDVEAQDDGVLGKILIPDGTKNVKIGKIIALLAEEGDDISNLEPPKEEAPAQEASSSSPSAPPKSSPEPSAPQQSQSSEPISHSGPMFPSVYRLLAENNIHDASKITGTGVRGMVTKGDVLTYLGQASGPLGTFKQSPTPIEAALKGLQKKDAAPKAVPLDGAAIRKLIVSTMLQNSVKARSVPAPIAPDFDSIIADYLPPSSLPSSSKQTAPIPPSTKSSSSFLDGLV</sequence>
<evidence type="ECO:0000256" key="3">
    <source>
        <dbReference type="ARBA" id="ARBA00022946"/>
    </source>
</evidence>
<dbReference type="PANTHER" id="PTHR23151">
    <property type="entry name" value="DIHYDROLIPOAMIDE ACETYL/SUCCINYL-TRANSFERASE-RELATED"/>
    <property type="match status" value="1"/>
</dbReference>
<dbReference type="OrthoDB" id="537444at2759"/>
<keyword evidence="3" id="KW-0809">Transit peptide</keyword>
<dbReference type="Pfam" id="PF00364">
    <property type="entry name" value="Biotin_lipoyl"/>
    <property type="match status" value="1"/>
</dbReference>